<protein>
    <submittedName>
        <fullName evidence="1">Uncharacterized protein</fullName>
    </submittedName>
</protein>
<gene>
    <name evidence="1" type="ORF">BC936DRAFT_136705</name>
</gene>
<dbReference type="Gene3D" id="3.30.710.10">
    <property type="entry name" value="Potassium Channel Kv1.1, Chain A"/>
    <property type="match status" value="1"/>
</dbReference>
<dbReference type="GO" id="GO:0051260">
    <property type="term" value="P:protein homooligomerization"/>
    <property type="evidence" value="ECO:0007669"/>
    <property type="project" value="InterPro"/>
</dbReference>
<proteinExistence type="predicted"/>
<dbReference type="Pfam" id="PF02214">
    <property type="entry name" value="BTB_2"/>
    <property type="match status" value="1"/>
</dbReference>
<dbReference type="EMBL" id="RBNI01010277">
    <property type="protein sequence ID" value="RUP43804.1"/>
    <property type="molecule type" value="Genomic_DNA"/>
</dbReference>
<name>A0A433CYZ4_9FUNG</name>
<evidence type="ECO:0000313" key="2">
    <source>
        <dbReference type="Proteomes" id="UP000268093"/>
    </source>
</evidence>
<dbReference type="OrthoDB" id="415460at2759"/>
<keyword evidence="2" id="KW-1185">Reference proteome</keyword>
<comment type="caution">
    <text evidence="1">The sequence shown here is derived from an EMBL/GenBank/DDBJ whole genome shotgun (WGS) entry which is preliminary data.</text>
</comment>
<reference evidence="1 2" key="1">
    <citation type="journal article" date="2018" name="New Phytol.">
        <title>Phylogenomics of Endogonaceae and evolution of mycorrhizas within Mucoromycota.</title>
        <authorList>
            <person name="Chang Y."/>
            <person name="Desiro A."/>
            <person name="Na H."/>
            <person name="Sandor L."/>
            <person name="Lipzen A."/>
            <person name="Clum A."/>
            <person name="Barry K."/>
            <person name="Grigoriev I.V."/>
            <person name="Martin F.M."/>
            <person name="Stajich J.E."/>
            <person name="Smith M.E."/>
            <person name="Bonito G."/>
            <person name="Spatafora J.W."/>
        </authorList>
    </citation>
    <scope>NUCLEOTIDE SEQUENCE [LARGE SCALE GENOMIC DNA]</scope>
    <source>
        <strain evidence="1 2">GMNB39</strain>
    </source>
</reference>
<dbReference type="SUPFAM" id="SSF54695">
    <property type="entry name" value="POZ domain"/>
    <property type="match status" value="1"/>
</dbReference>
<accession>A0A433CYZ4</accession>
<dbReference type="AlphaFoldDB" id="A0A433CYZ4"/>
<dbReference type="Proteomes" id="UP000268093">
    <property type="component" value="Unassembled WGS sequence"/>
</dbReference>
<evidence type="ECO:0000313" key="1">
    <source>
        <dbReference type="EMBL" id="RUP43804.1"/>
    </source>
</evidence>
<dbReference type="InterPro" id="IPR011333">
    <property type="entry name" value="SKP1/BTB/POZ_sf"/>
</dbReference>
<dbReference type="InterPro" id="IPR003131">
    <property type="entry name" value="T1-type_BTB"/>
</dbReference>
<organism evidence="1 2">
    <name type="scientific">Jimgerdemannia flammicorona</name>
    <dbReference type="NCBI Taxonomy" id="994334"/>
    <lineage>
        <taxon>Eukaryota</taxon>
        <taxon>Fungi</taxon>
        <taxon>Fungi incertae sedis</taxon>
        <taxon>Mucoromycota</taxon>
        <taxon>Mucoromycotina</taxon>
        <taxon>Endogonomycetes</taxon>
        <taxon>Endogonales</taxon>
        <taxon>Endogonaceae</taxon>
        <taxon>Jimgerdemannia</taxon>
    </lineage>
</organism>
<sequence>MTDSSTPRNSDIVTLVVGGITYRLARSKLTAYPRTKLAAILDDATERPDKNGAYVFPQRNGQAFEFIFHFYEDDGAFPDVTMAVLQDTMGYAWEEVWSECQFFRIPLQRTTFWKGSYSIIYRSADNLAKNLGLLVHRSIENCCNYATVTLWSGGMVQAFCGDDRSSCEETKEVDFVDHGPDGAAGLEAMYRFLAEPKCKQIRKRILDNVLAIKPSANFGLTIGKPQKHYERGSFIKIECYDILDYNLL</sequence>